<feature type="non-terminal residue" evidence="3">
    <location>
        <position position="188"/>
    </location>
</feature>
<sequence>FMDLMNRVFHEFLDKFVIVFIDDILVCFKSKEEHEDHLRTVLQNLRQEKLYHKFSKCEFWLSSVAFLGHIVSAEGITMDPAKVEAITKWPRPTPVTEVRSFLGLAGYYRKFVEGFLRLALPLTKLMRKGEKFVWNEEREKSFEELKQRLVSAPVLTLPFGLGRFQIYSDASKKGLGCVLMQHGKVIDY</sequence>
<dbReference type="FunFam" id="3.30.70.270:FF:000020">
    <property type="entry name" value="Transposon Tf2-6 polyprotein-like Protein"/>
    <property type="match status" value="1"/>
</dbReference>
<evidence type="ECO:0000259" key="2">
    <source>
        <dbReference type="Pfam" id="PF17919"/>
    </source>
</evidence>
<dbReference type="AlphaFoldDB" id="A0A699UT20"/>
<feature type="domain" description="Reverse transcriptase/retrotransposon-derived protein RNase H-like" evidence="2">
    <location>
        <begin position="134"/>
        <end position="184"/>
    </location>
</feature>
<dbReference type="FunFam" id="3.30.70.270:FF:000003">
    <property type="entry name" value="Transposon Ty3-G Gag-Pol polyprotein"/>
    <property type="match status" value="1"/>
</dbReference>
<dbReference type="InterPro" id="IPR000477">
    <property type="entry name" value="RT_dom"/>
</dbReference>
<dbReference type="InterPro" id="IPR043128">
    <property type="entry name" value="Rev_trsase/Diguanyl_cyclase"/>
</dbReference>
<dbReference type="PANTHER" id="PTHR33064">
    <property type="entry name" value="POL PROTEIN"/>
    <property type="match status" value="1"/>
</dbReference>
<dbReference type="EMBL" id="BKCJ011352911">
    <property type="protein sequence ID" value="GFD24496.1"/>
    <property type="molecule type" value="Genomic_DNA"/>
</dbReference>
<keyword evidence="3" id="KW-0548">Nucleotidyltransferase</keyword>
<dbReference type="Pfam" id="PF00078">
    <property type="entry name" value="RVT_1"/>
    <property type="match status" value="1"/>
</dbReference>
<reference evidence="3" key="1">
    <citation type="journal article" date="2019" name="Sci. Rep.">
        <title>Draft genome of Tanacetum cinerariifolium, the natural source of mosquito coil.</title>
        <authorList>
            <person name="Yamashiro T."/>
            <person name="Shiraishi A."/>
            <person name="Satake H."/>
            <person name="Nakayama K."/>
        </authorList>
    </citation>
    <scope>NUCLEOTIDE SEQUENCE</scope>
</reference>
<feature type="domain" description="Reverse transcriptase" evidence="1">
    <location>
        <begin position="2"/>
        <end position="70"/>
    </location>
</feature>
<comment type="caution">
    <text evidence="3">The sequence shown here is derived from an EMBL/GenBank/DDBJ whole genome shotgun (WGS) entry which is preliminary data.</text>
</comment>
<dbReference type="InterPro" id="IPR051320">
    <property type="entry name" value="Viral_Replic_Matur_Polypro"/>
</dbReference>
<accession>A0A699UT20</accession>
<keyword evidence="3" id="KW-0808">Transferase</keyword>
<protein>
    <submittedName>
        <fullName evidence="3">Putative reverse transcriptase domain-containing protein</fullName>
    </submittedName>
</protein>
<dbReference type="Pfam" id="PF17919">
    <property type="entry name" value="RT_RNaseH_2"/>
    <property type="match status" value="1"/>
</dbReference>
<feature type="non-terminal residue" evidence="3">
    <location>
        <position position="1"/>
    </location>
</feature>
<dbReference type="InterPro" id="IPR041577">
    <property type="entry name" value="RT_RNaseH_2"/>
</dbReference>
<dbReference type="PANTHER" id="PTHR33064:SF37">
    <property type="entry name" value="RIBONUCLEASE H"/>
    <property type="match status" value="1"/>
</dbReference>
<dbReference type="CDD" id="cd01647">
    <property type="entry name" value="RT_LTR"/>
    <property type="match status" value="1"/>
</dbReference>
<dbReference type="Gene3D" id="3.30.70.270">
    <property type="match status" value="2"/>
</dbReference>
<dbReference type="InterPro" id="IPR043502">
    <property type="entry name" value="DNA/RNA_pol_sf"/>
</dbReference>
<organism evidence="3">
    <name type="scientific">Tanacetum cinerariifolium</name>
    <name type="common">Dalmatian daisy</name>
    <name type="synonym">Chrysanthemum cinerariifolium</name>
    <dbReference type="NCBI Taxonomy" id="118510"/>
    <lineage>
        <taxon>Eukaryota</taxon>
        <taxon>Viridiplantae</taxon>
        <taxon>Streptophyta</taxon>
        <taxon>Embryophyta</taxon>
        <taxon>Tracheophyta</taxon>
        <taxon>Spermatophyta</taxon>
        <taxon>Magnoliopsida</taxon>
        <taxon>eudicotyledons</taxon>
        <taxon>Gunneridae</taxon>
        <taxon>Pentapetalae</taxon>
        <taxon>asterids</taxon>
        <taxon>campanulids</taxon>
        <taxon>Asterales</taxon>
        <taxon>Asteraceae</taxon>
        <taxon>Asteroideae</taxon>
        <taxon>Anthemideae</taxon>
        <taxon>Anthemidinae</taxon>
        <taxon>Tanacetum</taxon>
    </lineage>
</organism>
<name>A0A699UT20_TANCI</name>
<proteinExistence type="predicted"/>
<dbReference type="GO" id="GO:0003964">
    <property type="term" value="F:RNA-directed DNA polymerase activity"/>
    <property type="evidence" value="ECO:0007669"/>
    <property type="project" value="UniProtKB-KW"/>
</dbReference>
<evidence type="ECO:0000313" key="3">
    <source>
        <dbReference type="EMBL" id="GFD24496.1"/>
    </source>
</evidence>
<dbReference type="SUPFAM" id="SSF56672">
    <property type="entry name" value="DNA/RNA polymerases"/>
    <property type="match status" value="1"/>
</dbReference>
<gene>
    <name evidence="3" type="ORF">Tci_896465</name>
</gene>
<evidence type="ECO:0000259" key="1">
    <source>
        <dbReference type="Pfam" id="PF00078"/>
    </source>
</evidence>
<keyword evidence="3" id="KW-0695">RNA-directed DNA polymerase</keyword>